<dbReference type="AlphaFoldDB" id="A7EPB1"/>
<evidence type="ECO:0000313" key="1">
    <source>
        <dbReference type="EMBL" id="EDO04677.1"/>
    </source>
</evidence>
<dbReference type="GeneID" id="5487827"/>
<dbReference type="RefSeq" id="XP_001591714.1">
    <property type="nucleotide sequence ID" value="XM_001591664.1"/>
</dbReference>
<name>A7EPB1_SCLS1</name>
<gene>
    <name evidence="1" type="ORF">SS1G_07160</name>
</gene>
<dbReference type="InParanoid" id="A7EPB1"/>
<proteinExistence type="predicted"/>
<protein>
    <submittedName>
        <fullName evidence="1">Uncharacterized protein</fullName>
    </submittedName>
</protein>
<organism evidence="1 2">
    <name type="scientific">Sclerotinia sclerotiorum (strain ATCC 18683 / 1980 / Ss-1)</name>
    <name type="common">White mold</name>
    <name type="synonym">Whetzelinia sclerotiorum</name>
    <dbReference type="NCBI Taxonomy" id="665079"/>
    <lineage>
        <taxon>Eukaryota</taxon>
        <taxon>Fungi</taxon>
        <taxon>Dikarya</taxon>
        <taxon>Ascomycota</taxon>
        <taxon>Pezizomycotina</taxon>
        <taxon>Leotiomycetes</taxon>
        <taxon>Helotiales</taxon>
        <taxon>Sclerotiniaceae</taxon>
        <taxon>Sclerotinia</taxon>
    </lineage>
</organism>
<keyword evidence="2" id="KW-1185">Reference proteome</keyword>
<reference evidence="2" key="1">
    <citation type="journal article" date="2011" name="PLoS Genet.">
        <title>Genomic analysis of the necrotrophic fungal pathogens Sclerotinia sclerotiorum and Botrytis cinerea.</title>
        <authorList>
            <person name="Amselem J."/>
            <person name="Cuomo C.A."/>
            <person name="van Kan J.A."/>
            <person name="Viaud M."/>
            <person name="Benito E.P."/>
            <person name="Couloux A."/>
            <person name="Coutinho P.M."/>
            <person name="de Vries R.P."/>
            <person name="Dyer P.S."/>
            <person name="Fillinger S."/>
            <person name="Fournier E."/>
            <person name="Gout L."/>
            <person name="Hahn M."/>
            <person name="Kohn L."/>
            <person name="Lapalu N."/>
            <person name="Plummer K.M."/>
            <person name="Pradier J.M."/>
            <person name="Quevillon E."/>
            <person name="Sharon A."/>
            <person name="Simon A."/>
            <person name="ten Have A."/>
            <person name="Tudzynski B."/>
            <person name="Tudzynski P."/>
            <person name="Wincker P."/>
            <person name="Andrew M."/>
            <person name="Anthouard V."/>
            <person name="Beever R.E."/>
            <person name="Beffa R."/>
            <person name="Benoit I."/>
            <person name="Bouzid O."/>
            <person name="Brault B."/>
            <person name="Chen Z."/>
            <person name="Choquer M."/>
            <person name="Collemare J."/>
            <person name="Cotton P."/>
            <person name="Danchin E.G."/>
            <person name="Da Silva C."/>
            <person name="Gautier A."/>
            <person name="Giraud C."/>
            <person name="Giraud T."/>
            <person name="Gonzalez C."/>
            <person name="Grossetete S."/>
            <person name="Guldener U."/>
            <person name="Henrissat B."/>
            <person name="Howlett B.J."/>
            <person name="Kodira C."/>
            <person name="Kretschmer M."/>
            <person name="Lappartient A."/>
            <person name="Leroch M."/>
            <person name="Levis C."/>
            <person name="Mauceli E."/>
            <person name="Neuveglise C."/>
            <person name="Oeser B."/>
            <person name="Pearson M."/>
            <person name="Poulain J."/>
            <person name="Poussereau N."/>
            <person name="Quesneville H."/>
            <person name="Rascle C."/>
            <person name="Schumacher J."/>
            <person name="Segurens B."/>
            <person name="Sexton A."/>
            <person name="Silva E."/>
            <person name="Sirven C."/>
            <person name="Soanes D.M."/>
            <person name="Talbot N.J."/>
            <person name="Templeton M."/>
            <person name="Yandava C."/>
            <person name="Yarden O."/>
            <person name="Zeng Q."/>
            <person name="Rollins J.A."/>
            <person name="Lebrun M.H."/>
            <person name="Dickman M."/>
        </authorList>
    </citation>
    <scope>NUCLEOTIDE SEQUENCE [LARGE SCALE GENOMIC DNA]</scope>
    <source>
        <strain evidence="2">ATCC 18683 / 1980 / Ss-1</strain>
    </source>
</reference>
<dbReference type="HOGENOM" id="CLU_2110449_0_0_1"/>
<evidence type="ECO:0000313" key="2">
    <source>
        <dbReference type="Proteomes" id="UP000001312"/>
    </source>
</evidence>
<sequence length="115" mass="12780">MLLVEEGMDLMHSFHISYSSTSTRNPLHIFINITARNCLFSHSSCRVEYLFGIDSRISLKLNLIADTAASHICVYDAVEWVPATSPSVEGATQAQLPLSPCRIPKRLVAAIRLHI</sequence>
<dbReference type="EMBL" id="CH476629">
    <property type="protein sequence ID" value="EDO04677.1"/>
    <property type="molecule type" value="Genomic_DNA"/>
</dbReference>
<dbReference type="Proteomes" id="UP000001312">
    <property type="component" value="Unassembled WGS sequence"/>
</dbReference>
<dbReference type="KEGG" id="ssl:SS1G_07160"/>
<accession>A7EPB1</accession>